<dbReference type="AlphaFoldDB" id="A0A0K2SN91"/>
<keyword evidence="1" id="KW-0812">Transmembrane</keyword>
<keyword evidence="3" id="KW-1185">Reference proteome</keyword>
<evidence type="ECO:0000313" key="3">
    <source>
        <dbReference type="Proteomes" id="UP000065807"/>
    </source>
</evidence>
<feature type="transmembrane region" description="Helical" evidence="1">
    <location>
        <begin position="52"/>
        <end position="73"/>
    </location>
</feature>
<evidence type="ECO:0000256" key="1">
    <source>
        <dbReference type="SAM" id="Phobius"/>
    </source>
</evidence>
<reference evidence="3" key="1">
    <citation type="submission" date="2015-07" db="EMBL/GenBank/DDBJ databases">
        <title>Complete genome sequence and phylogenetic analysis of Limnochorda pilosa.</title>
        <authorList>
            <person name="Watanabe M."/>
            <person name="Kojima H."/>
            <person name="Fukui M."/>
        </authorList>
    </citation>
    <scope>NUCLEOTIDE SEQUENCE [LARGE SCALE GENOMIC DNA]</scope>
    <source>
        <strain evidence="3">HC45</strain>
    </source>
</reference>
<keyword evidence="1" id="KW-0472">Membrane</keyword>
<dbReference type="KEGG" id="lpil:LIP_2750"/>
<dbReference type="EMBL" id="AP014924">
    <property type="protein sequence ID" value="BAS28580.1"/>
    <property type="molecule type" value="Genomic_DNA"/>
</dbReference>
<dbReference type="Proteomes" id="UP000065807">
    <property type="component" value="Chromosome"/>
</dbReference>
<reference evidence="3" key="2">
    <citation type="journal article" date="2016" name="Int. J. Syst. Evol. Microbiol.">
        <title>Complete genome sequence and cell structure of Limnochorda pilosa, a Gram-negative spore-former within the phylum Firmicutes.</title>
        <authorList>
            <person name="Watanabe M."/>
            <person name="Kojima H."/>
            <person name="Fukui M."/>
        </authorList>
    </citation>
    <scope>NUCLEOTIDE SEQUENCE [LARGE SCALE GENOMIC DNA]</scope>
    <source>
        <strain evidence="3">HC45</strain>
    </source>
</reference>
<proteinExistence type="predicted"/>
<keyword evidence="1" id="KW-1133">Transmembrane helix</keyword>
<gene>
    <name evidence="2" type="ORF">LIP_2750</name>
</gene>
<evidence type="ECO:0008006" key="4">
    <source>
        <dbReference type="Google" id="ProtNLM"/>
    </source>
</evidence>
<protein>
    <recommendedName>
        <fullName evidence="4">ABC transporter permease</fullName>
    </recommendedName>
</protein>
<accession>A0A0K2SN91</accession>
<organism evidence="2 3">
    <name type="scientific">Limnochorda pilosa</name>
    <dbReference type="NCBI Taxonomy" id="1555112"/>
    <lineage>
        <taxon>Bacteria</taxon>
        <taxon>Bacillati</taxon>
        <taxon>Bacillota</taxon>
        <taxon>Limnochordia</taxon>
        <taxon>Limnochordales</taxon>
        <taxon>Limnochordaceae</taxon>
        <taxon>Limnochorda</taxon>
    </lineage>
</organism>
<evidence type="ECO:0000313" key="2">
    <source>
        <dbReference type="EMBL" id="BAS28580.1"/>
    </source>
</evidence>
<name>A0A0K2SN91_LIMPI</name>
<sequence length="84" mass="8847">MEMLSIRRSALSPFASLVLVVVGSLAIPVVLATGLVVSLLLARFGIVVSPTLIQWIIQVGAIAPYVGLILLLARTMSVGQIVSY</sequence>
<feature type="transmembrane region" description="Helical" evidence="1">
    <location>
        <begin position="12"/>
        <end position="40"/>
    </location>
</feature>